<gene>
    <name evidence="3" type="primary">ybgC_1</name>
    <name evidence="3" type="ORF">ElP_06340</name>
</gene>
<comment type="similarity">
    <text evidence="1">Belongs to the 4-hydroxybenzoyl-CoA thioesterase family.</text>
</comment>
<dbReference type="EC" id="3.1.2.-" evidence="3"/>
<dbReference type="Pfam" id="PF13279">
    <property type="entry name" value="4HBT_2"/>
    <property type="match status" value="1"/>
</dbReference>
<dbReference type="PANTHER" id="PTHR31793:SF27">
    <property type="entry name" value="NOVEL THIOESTERASE SUPERFAMILY DOMAIN AND SAPOSIN A-TYPE DOMAIN CONTAINING PROTEIN (0610012H03RIK)"/>
    <property type="match status" value="1"/>
</dbReference>
<dbReference type="EMBL" id="CP036426">
    <property type="protein sequence ID" value="QDV32794.1"/>
    <property type="molecule type" value="Genomic_DNA"/>
</dbReference>
<dbReference type="PANTHER" id="PTHR31793">
    <property type="entry name" value="4-HYDROXYBENZOYL-COA THIOESTERASE FAMILY MEMBER"/>
    <property type="match status" value="1"/>
</dbReference>
<dbReference type="OrthoDB" id="9801517at2"/>
<protein>
    <submittedName>
        <fullName evidence="3">Acyl-CoA thioester hydrolase YbgC</fullName>
        <ecNumber evidence="3">3.1.2.-</ecNumber>
    </submittedName>
</protein>
<proteinExistence type="inferred from homology"/>
<evidence type="ECO:0000256" key="1">
    <source>
        <dbReference type="ARBA" id="ARBA00005953"/>
    </source>
</evidence>
<sequence length="146" mass="16410">MAEPRVFEHPVTVGPRDIDRMGHVNNVVYLRYAQDAAVAHWKAVVTGELAEALLWVARRHEIDYLKPALPGDELVARTWVGMADGATFERFVEILRPSDDRLLTKVRTLWVAVDPRSHRPRRIPEAMVRLFEEWSGSGVADGGDGG</sequence>
<accession>A0A518GW30</accession>
<dbReference type="Proteomes" id="UP000317835">
    <property type="component" value="Chromosome"/>
</dbReference>
<dbReference type="RefSeq" id="WP_145267150.1">
    <property type="nucleotide sequence ID" value="NZ_CP036426.1"/>
</dbReference>
<reference evidence="3 4" key="1">
    <citation type="submission" date="2019-02" db="EMBL/GenBank/DDBJ databases">
        <title>Deep-cultivation of Planctomycetes and their phenomic and genomic characterization uncovers novel biology.</title>
        <authorList>
            <person name="Wiegand S."/>
            <person name="Jogler M."/>
            <person name="Boedeker C."/>
            <person name="Pinto D."/>
            <person name="Vollmers J."/>
            <person name="Rivas-Marin E."/>
            <person name="Kohn T."/>
            <person name="Peeters S.H."/>
            <person name="Heuer A."/>
            <person name="Rast P."/>
            <person name="Oberbeckmann S."/>
            <person name="Bunk B."/>
            <person name="Jeske O."/>
            <person name="Meyerdierks A."/>
            <person name="Storesund J.E."/>
            <person name="Kallscheuer N."/>
            <person name="Luecker S."/>
            <person name="Lage O.M."/>
            <person name="Pohl T."/>
            <person name="Merkel B.J."/>
            <person name="Hornburger P."/>
            <person name="Mueller R.-W."/>
            <person name="Bruemmer F."/>
            <person name="Labrenz M."/>
            <person name="Spormann A.M."/>
            <person name="Op den Camp H."/>
            <person name="Overmann J."/>
            <person name="Amann R."/>
            <person name="Jetten M.S.M."/>
            <person name="Mascher T."/>
            <person name="Medema M.H."/>
            <person name="Devos D.P."/>
            <person name="Kaster A.-K."/>
            <person name="Ovreas L."/>
            <person name="Rohde M."/>
            <person name="Galperin M.Y."/>
            <person name="Jogler C."/>
        </authorList>
    </citation>
    <scope>NUCLEOTIDE SEQUENCE [LARGE SCALE GENOMIC DNA]</scope>
    <source>
        <strain evidence="3 4">ElP</strain>
    </source>
</reference>
<dbReference type="InterPro" id="IPR029069">
    <property type="entry name" value="HotDog_dom_sf"/>
</dbReference>
<keyword evidence="4" id="KW-1185">Reference proteome</keyword>
<dbReference type="AlphaFoldDB" id="A0A518GW30"/>
<dbReference type="Gene3D" id="3.10.129.10">
    <property type="entry name" value="Hotdog Thioesterase"/>
    <property type="match status" value="1"/>
</dbReference>
<evidence type="ECO:0000313" key="3">
    <source>
        <dbReference type="EMBL" id="QDV32794.1"/>
    </source>
</evidence>
<evidence type="ECO:0000256" key="2">
    <source>
        <dbReference type="ARBA" id="ARBA00022801"/>
    </source>
</evidence>
<name>A0A518GW30_9BACT</name>
<dbReference type="SUPFAM" id="SSF54637">
    <property type="entry name" value="Thioesterase/thiol ester dehydrase-isomerase"/>
    <property type="match status" value="1"/>
</dbReference>
<dbReference type="CDD" id="cd00586">
    <property type="entry name" value="4HBT"/>
    <property type="match status" value="1"/>
</dbReference>
<dbReference type="KEGG" id="tpla:ElP_06340"/>
<organism evidence="3 4">
    <name type="scientific">Tautonia plasticadhaerens</name>
    <dbReference type="NCBI Taxonomy" id="2527974"/>
    <lineage>
        <taxon>Bacteria</taxon>
        <taxon>Pseudomonadati</taxon>
        <taxon>Planctomycetota</taxon>
        <taxon>Planctomycetia</taxon>
        <taxon>Isosphaerales</taxon>
        <taxon>Isosphaeraceae</taxon>
        <taxon>Tautonia</taxon>
    </lineage>
</organism>
<dbReference type="GO" id="GO:0047617">
    <property type="term" value="F:fatty acyl-CoA hydrolase activity"/>
    <property type="evidence" value="ECO:0007669"/>
    <property type="project" value="TreeGrafter"/>
</dbReference>
<evidence type="ECO:0000313" key="4">
    <source>
        <dbReference type="Proteomes" id="UP000317835"/>
    </source>
</evidence>
<keyword evidence="2 3" id="KW-0378">Hydrolase</keyword>
<dbReference type="InterPro" id="IPR050563">
    <property type="entry name" value="4-hydroxybenzoyl-CoA_TE"/>
</dbReference>